<feature type="domain" description="Phage shock protein PspC N-terminal" evidence="7">
    <location>
        <begin position="4"/>
        <end position="61"/>
    </location>
</feature>
<name>A0ABS8DDF6_9FIRM</name>
<protein>
    <submittedName>
        <fullName evidence="8">PspC domain-containing protein</fullName>
    </submittedName>
</protein>
<dbReference type="EMBL" id="JAJCIS010000002">
    <property type="protein sequence ID" value="MCB7386446.1"/>
    <property type="molecule type" value="Genomic_DNA"/>
</dbReference>
<evidence type="ECO:0000256" key="6">
    <source>
        <dbReference type="SAM" id="Phobius"/>
    </source>
</evidence>
<gene>
    <name evidence="8" type="ORF">LIZ65_04025</name>
</gene>
<keyword evidence="4 6" id="KW-1133">Transmembrane helix</keyword>
<accession>A0ABS8DDF6</accession>
<evidence type="ECO:0000313" key="9">
    <source>
        <dbReference type="Proteomes" id="UP001299546"/>
    </source>
</evidence>
<evidence type="ECO:0000256" key="5">
    <source>
        <dbReference type="ARBA" id="ARBA00023136"/>
    </source>
</evidence>
<dbReference type="RefSeq" id="WP_066736918.1">
    <property type="nucleotide sequence ID" value="NZ_JAJCIQ010000002.1"/>
</dbReference>
<evidence type="ECO:0000313" key="8">
    <source>
        <dbReference type="EMBL" id="MCB7386446.1"/>
    </source>
</evidence>
<dbReference type="InterPro" id="IPR007168">
    <property type="entry name" value="Phageshock_PspC_N"/>
</dbReference>
<evidence type="ECO:0000256" key="3">
    <source>
        <dbReference type="ARBA" id="ARBA00022692"/>
    </source>
</evidence>
<keyword evidence="9" id="KW-1185">Reference proteome</keyword>
<dbReference type="Pfam" id="PF04024">
    <property type="entry name" value="PspC"/>
    <property type="match status" value="1"/>
</dbReference>
<organism evidence="8 9">
    <name type="scientific">Bariatricus massiliensis</name>
    <dbReference type="NCBI Taxonomy" id="1745713"/>
    <lineage>
        <taxon>Bacteria</taxon>
        <taxon>Bacillati</taxon>
        <taxon>Bacillota</taxon>
        <taxon>Clostridia</taxon>
        <taxon>Lachnospirales</taxon>
        <taxon>Lachnospiraceae</taxon>
        <taxon>Bariatricus</taxon>
    </lineage>
</organism>
<feature type="transmembrane region" description="Helical" evidence="6">
    <location>
        <begin position="35"/>
        <end position="59"/>
    </location>
</feature>
<keyword evidence="5 6" id="KW-0472">Membrane</keyword>
<sequence length="66" mass="7296">MEPKRLYRSRENRMVCGVCGGLAEYFSIDPTIVRLGLVLLMAISCGTGLLAYFIAAVIIPDQPQTY</sequence>
<reference evidence="8 9" key="1">
    <citation type="submission" date="2021-10" db="EMBL/GenBank/DDBJ databases">
        <title>Collection of gut derived symbiotic bacterial strains cultured from healthy donors.</title>
        <authorList>
            <person name="Lin H."/>
            <person name="Littmann E."/>
            <person name="Kohout C."/>
            <person name="Pamer E.G."/>
        </authorList>
    </citation>
    <scope>NUCLEOTIDE SEQUENCE [LARGE SCALE GENOMIC DNA]</scope>
    <source>
        <strain evidence="8 9">DFI.1.165</strain>
    </source>
</reference>
<dbReference type="PANTHER" id="PTHR33885:SF3">
    <property type="entry name" value="PHAGE SHOCK PROTEIN C"/>
    <property type="match status" value="1"/>
</dbReference>
<dbReference type="Proteomes" id="UP001299546">
    <property type="component" value="Unassembled WGS sequence"/>
</dbReference>
<comment type="subcellular location">
    <subcellularLocation>
        <location evidence="1">Cell membrane</location>
        <topology evidence="1">Single-pass membrane protein</topology>
    </subcellularLocation>
</comment>
<dbReference type="InterPro" id="IPR052027">
    <property type="entry name" value="PspC"/>
</dbReference>
<proteinExistence type="predicted"/>
<evidence type="ECO:0000256" key="1">
    <source>
        <dbReference type="ARBA" id="ARBA00004162"/>
    </source>
</evidence>
<keyword evidence="3 6" id="KW-0812">Transmembrane</keyword>
<evidence type="ECO:0000256" key="2">
    <source>
        <dbReference type="ARBA" id="ARBA00022475"/>
    </source>
</evidence>
<evidence type="ECO:0000259" key="7">
    <source>
        <dbReference type="Pfam" id="PF04024"/>
    </source>
</evidence>
<evidence type="ECO:0000256" key="4">
    <source>
        <dbReference type="ARBA" id="ARBA00022989"/>
    </source>
</evidence>
<keyword evidence="2" id="KW-1003">Cell membrane</keyword>
<comment type="caution">
    <text evidence="8">The sequence shown here is derived from an EMBL/GenBank/DDBJ whole genome shotgun (WGS) entry which is preliminary data.</text>
</comment>
<dbReference type="PANTHER" id="PTHR33885">
    <property type="entry name" value="PHAGE SHOCK PROTEIN C"/>
    <property type="match status" value="1"/>
</dbReference>